<name>A0AAN8V5Z6_9MAGN</name>
<dbReference type="Proteomes" id="UP001370490">
    <property type="component" value="Unassembled WGS sequence"/>
</dbReference>
<dbReference type="EMBL" id="JBAMMX010000017">
    <property type="protein sequence ID" value="KAK6924056.1"/>
    <property type="molecule type" value="Genomic_DNA"/>
</dbReference>
<protein>
    <submittedName>
        <fullName evidence="5">Remorin, C-terminal</fullName>
    </submittedName>
</protein>
<accession>A0AAN8V5Z6</accession>
<feature type="region of interest" description="Disordered" evidence="3">
    <location>
        <begin position="272"/>
        <end position="300"/>
    </location>
</feature>
<feature type="domain" description="Remorin C-terminal" evidence="4">
    <location>
        <begin position="302"/>
        <end position="390"/>
    </location>
</feature>
<comment type="caution">
    <text evidence="5">The sequence shown here is derived from an EMBL/GenBank/DDBJ whole genome shotgun (WGS) entry which is preliminary data.</text>
</comment>
<comment type="similarity">
    <text evidence="1">Belongs to the remorin family.</text>
</comment>
<organism evidence="5 6">
    <name type="scientific">Dillenia turbinata</name>
    <dbReference type="NCBI Taxonomy" id="194707"/>
    <lineage>
        <taxon>Eukaryota</taxon>
        <taxon>Viridiplantae</taxon>
        <taxon>Streptophyta</taxon>
        <taxon>Embryophyta</taxon>
        <taxon>Tracheophyta</taxon>
        <taxon>Spermatophyta</taxon>
        <taxon>Magnoliopsida</taxon>
        <taxon>eudicotyledons</taxon>
        <taxon>Gunneridae</taxon>
        <taxon>Pentapetalae</taxon>
        <taxon>Dilleniales</taxon>
        <taxon>Dilleniaceae</taxon>
        <taxon>Dillenia</taxon>
    </lineage>
</organism>
<evidence type="ECO:0000256" key="1">
    <source>
        <dbReference type="ARBA" id="ARBA00005711"/>
    </source>
</evidence>
<evidence type="ECO:0000256" key="3">
    <source>
        <dbReference type="SAM" id="MobiDB-lite"/>
    </source>
</evidence>
<dbReference type="PANTHER" id="PTHR31471">
    <property type="entry name" value="OS02G0116800 PROTEIN"/>
    <property type="match status" value="1"/>
</dbReference>
<evidence type="ECO:0000256" key="2">
    <source>
        <dbReference type="SAM" id="Coils"/>
    </source>
</evidence>
<dbReference type="PANTHER" id="PTHR31471:SF100">
    <property type="entry name" value="CARBOXY-TERMINAL REGION REMORIN"/>
    <property type="match status" value="1"/>
</dbReference>
<dbReference type="AlphaFoldDB" id="A0AAN8V5Z6"/>
<reference evidence="5 6" key="1">
    <citation type="submission" date="2023-12" db="EMBL/GenBank/DDBJ databases">
        <title>A high-quality genome assembly for Dillenia turbinata (Dilleniales).</title>
        <authorList>
            <person name="Chanderbali A."/>
        </authorList>
    </citation>
    <scope>NUCLEOTIDE SEQUENCE [LARGE SCALE GENOMIC DNA]</scope>
    <source>
        <strain evidence="5">LSX21</strain>
        <tissue evidence="5">Leaf</tissue>
    </source>
</reference>
<feature type="region of interest" description="Disordered" evidence="3">
    <location>
        <begin position="1"/>
        <end position="20"/>
    </location>
</feature>
<keyword evidence="6" id="KW-1185">Reference proteome</keyword>
<proteinExistence type="inferred from homology"/>
<dbReference type="InterPro" id="IPR005516">
    <property type="entry name" value="Remorin_C"/>
</dbReference>
<evidence type="ECO:0000259" key="4">
    <source>
        <dbReference type="Pfam" id="PF03763"/>
    </source>
</evidence>
<gene>
    <name evidence="5" type="ORF">RJ641_010256</name>
</gene>
<feature type="compositionally biased region" description="Basic and acidic residues" evidence="3">
    <location>
        <begin position="285"/>
        <end position="294"/>
    </location>
</feature>
<evidence type="ECO:0000313" key="6">
    <source>
        <dbReference type="Proteomes" id="UP001370490"/>
    </source>
</evidence>
<keyword evidence="2" id="KW-0175">Coiled coil</keyword>
<dbReference type="Pfam" id="PF03763">
    <property type="entry name" value="Remorin_C"/>
    <property type="match status" value="1"/>
</dbReference>
<feature type="coiled-coil region" evidence="2">
    <location>
        <begin position="328"/>
        <end position="370"/>
    </location>
</feature>
<sequence>MKRSSISAQNSNAFPSLDLQNSRESNGVMISKGWSSERVPLPPNTSWRQANANSLMPFNSGRALPSKWEDAERWITSPVSGANSCVHRNLVAQARRRPKSKSGPLGNSGVGGCYSSSSPAMPLLDGRSSGNFLGMMGSPFSAGVMFIDGMPNHCGFVDGGRSSHLAVTECALGKTSGVHGGFSDSWGNSPLYSPGDEKLDGIIDDENVASHVASRRDMATQMSPKGSPHASPKGRSQPRSPPSILPAVEPHSNAHMEVRDVQVDKRVTVIRWSKKQSTGQSRKGSAKELDKRATEASSSSLNITEATKDVSKVQREEAKIIAWENLQKAKAEAAIRKLEVKLEKERSSSMDKILNKLNLAELKAQDMRNSLSATQACQAPRTNSIMSLYKRVQIGSLRGCFSFRAS</sequence>
<feature type="region of interest" description="Disordered" evidence="3">
    <location>
        <begin position="215"/>
        <end position="260"/>
    </location>
</feature>
<evidence type="ECO:0000313" key="5">
    <source>
        <dbReference type="EMBL" id="KAK6924056.1"/>
    </source>
</evidence>